<dbReference type="EMBL" id="BPLR01018148">
    <property type="protein sequence ID" value="GIY97301.1"/>
    <property type="molecule type" value="Genomic_DNA"/>
</dbReference>
<keyword evidence="2" id="KW-1185">Reference proteome</keyword>
<evidence type="ECO:0000313" key="1">
    <source>
        <dbReference type="EMBL" id="GIY97301.1"/>
    </source>
</evidence>
<sequence length="127" mass="15212">MLSYVRRFYPRHFSPLPCLPLPGDGRDLKREEGHSKLIFKQMLQFPKRLLEVLEIDTSIKRNDQRLFQTKSGMMTFVWRRHLCYILVMVMCERSLTEKCDAFFLLRRFSIADKRKSKPRLSSIKNSL</sequence>
<organism evidence="1 2">
    <name type="scientific">Caerostris extrusa</name>
    <name type="common">Bark spider</name>
    <name type="synonym">Caerostris bankana</name>
    <dbReference type="NCBI Taxonomy" id="172846"/>
    <lineage>
        <taxon>Eukaryota</taxon>
        <taxon>Metazoa</taxon>
        <taxon>Ecdysozoa</taxon>
        <taxon>Arthropoda</taxon>
        <taxon>Chelicerata</taxon>
        <taxon>Arachnida</taxon>
        <taxon>Araneae</taxon>
        <taxon>Araneomorphae</taxon>
        <taxon>Entelegynae</taxon>
        <taxon>Araneoidea</taxon>
        <taxon>Araneidae</taxon>
        <taxon>Caerostris</taxon>
    </lineage>
</organism>
<dbReference type="Proteomes" id="UP001054945">
    <property type="component" value="Unassembled WGS sequence"/>
</dbReference>
<proteinExistence type="predicted"/>
<evidence type="ECO:0000313" key="2">
    <source>
        <dbReference type="Proteomes" id="UP001054945"/>
    </source>
</evidence>
<name>A0AAV4XQI2_CAEEX</name>
<gene>
    <name evidence="1" type="ORF">CEXT_280171</name>
</gene>
<protein>
    <submittedName>
        <fullName evidence="1">Uncharacterized protein</fullName>
    </submittedName>
</protein>
<comment type="caution">
    <text evidence="1">The sequence shown here is derived from an EMBL/GenBank/DDBJ whole genome shotgun (WGS) entry which is preliminary data.</text>
</comment>
<reference evidence="1 2" key="1">
    <citation type="submission" date="2021-06" db="EMBL/GenBank/DDBJ databases">
        <title>Caerostris extrusa draft genome.</title>
        <authorList>
            <person name="Kono N."/>
            <person name="Arakawa K."/>
        </authorList>
    </citation>
    <scope>NUCLEOTIDE SEQUENCE [LARGE SCALE GENOMIC DNA]</scope>
</reference>
<dbReference type="AlphaFoldDB" id="A0AAV4XQI2"/>
<accession>A0AAV4XQI2</accession>